<proteinExistence type="predicted"/>
<feature type="non-terminal residue" evidence="2">
    <location>
        <position position="1"/>
    </location>
</feature>
<evidence type="ECO:0000256" key="1">
    <source>
        <dbReference type="SAM" id="SignalP"/>
    </source>
</evidence>
<dbReference type="EMBL" id="JAHLQT010031643">
    <property type="protein sequence ID" value="KAG7160140.1"/>
    <property type="molecule type" value="Genomic_DNA"/>
</dbReference>
<name>A0A8J5JM36_HOMAM</name>
<dbReference type="Proteomes" id="UP000747542">
    <property type="component" value="Unassembled WGS sequence"/>
</dbReference>
<evidence type="ECO:0000313" key="2">
    <source>
        <dbReference type="EMBL" id="KAG7160140.1"/>
    </source>
</evidence>
<evidence type="ECO:0000313" key="3">
    <source>
        <dbReference type="Proteomes" id="UP000747542"/>
    </source>
</evidence>
<feature type="signal peptide" evidence="1">
    <location>
        <begin position="1"/>
        <end position="24"/>
    </location>
</feature>
<feature type="chain" id="PRO_5035314952" evidence="1">
    <location>
        <begin position="25"/>
        <end position="120"/>
    </location>
</feature>
<comment type="caution">
    <text evidence="2">The sequence shown here is derived from an EMBL/GenBank/DDBJ whole genome shotgun (WGS) entry which is preliminary data.</text>
</comment>
<accession>A0A8J5JM36</accession>
<organism evidence="2 3">
    <name type="scientific">Homarus americanus</name>
    <name type="common">American lobster</name>
    <dbReference type="NCBI Taxonomy" id="6706"/>
    <lineage>
        <taxon>Eukaryota</taxon>
        <taxon>Metazoa</taxon>
        <taxon>Ecdysozoa</taxon>
        <taxon>Arthropoda</taxon>
        <taxon>Crustacea</taxon>
        <taxon>Multicrustacea</taxon>
        <taxon>Malacostraca</taxon>
        <taxon>Eumalacostraca</taxon>
        <taxon>Eucarida</taxon>
        <taxon>Decapoda</taxon>
        <taxon>Pleocyemata</taxon>
        <taxon>Astacidea</taxon>
        <taxon>Nephropoidea</taxon>
        <taxon>Nephropidae</taxon>
        <taxon>Homarus</taxon>
    </lineage>
</organism>
<reference evidence="2" key="1">
    <citation type="journal article" date="2021" name="Sci. Adv.">
        <title>The American lobster genome reveals insights on longevity, neural, and immune adaptations.</title>
        <authorList>
            <person name="Polinski J.M."/>
            <person name="Zimin A.V."/>
            <person name="Clark K.F."/>
            <person name="Kohn A.B."/>
            <person name="Sadowski N."/>
            <person name="Timp W."/>
            <person name="Ptitsyn A."/>
            <person name="Khanna P."/>
            <person name="Romanova D.Y."/>
            <person name="Williams P."/>
            <person name="Greenwood S.J."/>
            <person name="Moroz L.L."/>
            <person name="Walt D.R."/>
            <person name="Bodnar A.G."/>
        </authorList>
    </citation>
    <scope>NUCLEOTIDE SEQUENCE</scope>
    <source>
        <strain evidence="2">GMGI-L3</strain>
    </source>
</reference>
<keyword evidence="3" id="KW-1185">Reference proteome</keyword>
<gene>
    <name evidence="2" type="ORF">Hamer_G012681</name>
</gene>
<protein>
    <submittedName>
        <fullName evidence="2">Uncharacterized protein</fullName>
    </submittedName>
</protein>
<keyword evidence="1" id="KW-0732">Signal</keyword>
<dbReference type="AlphaFoldDB" id="A0A8J5JM36"/>
<sequence>MCPLSAALFLYCLLVAAPLGPGGGIVMIAAGETSMFGLHTEESPRRRQMWMQKEFEFPETTIKDEQYGVALDKMHLELEETPVPWRWTHACVVFGQDPAVYLNGKTTQGELMGPGLSLNM</sequence>